<protein>
    <recommendedName>
        <fullName evidence="1">DUF5680 domain-containing protein</fullName>
    </recommendedName>
</protein>
<name>A0A060HZ13_RHIET</name>
<dbReference type="EMBL" id="CP006986">
    <property type="protein sequence ID" value="AIC26817.1"/>
    <property type="molecule type" value="Genomic_DNA"/>
</dbReference>
<feature type="domain" description="DUF5680" evidence="1">
    <location>
        <begin position="47"/>
        <end position="152"/>
    </location>
</feature>
<organism evidence="2 3">
    <name type="scientific">Rhizobium etli bv. mimosae str. IE4771</name>
    <dbReference type="NCBI Taxonomy" id="1432050"/>
    <lineage>
        <taxon>Bacteria</taxon>
        <taxon>Pseudomonadati</taxon>
        <taxon>Pseudomonadota</taxon>
        <taxon>Alphaproteobacteria</taxon>
        <taxon>Hyphomicrobiales</taxon>
        <taxon>Rhizobiaceae</taxon>
        <taxon>Rhizobium/Agrobacterium group</taxon>
        <taxon>Rhizobium</taxon>
    </lineage>
</organism>
<dbReference type="KEGG" id="rei:IE4771_CH01680"/>
<evidence type="ECO:0000313" key="2">
    <source>
        <dbReference type="EMBL" id="AIC26817.1"/>
    </source>
</evidence>
<gene>
    <name evidence="2" type="ORF">IE4771_CH01680</name>
</gene>
<dbReference type="AlphaFoldDB" id="A0A060HZ13"/>
<dbReference type="InterPro" id="IPR043735">
    <property type="entry name" value="DUF5680"/>
</dbReference>
<sequence length="154" mass="16971">MPETAMLNEFVVEAKAASYVGGGVPRPPCRPGSHDIGYERGDWRYLDSYFGGTDFAGQEVVWFADEPIWAMNYFGWVITPDLIDASAAGTVIKAALSAMYRQGRFLGGMEFDHPLGRYLDRSEGGCERFSGHECIMVGGRKAYALDYRGGLIIP</sequence>
<dbReference type="OrthoDB" id="9801008at2"/>
<reference evidence="2 3" key="1">
    <citation type="submission" date="2013-12" db="EMBL/GenBank/DDBJ databases">
        <title>Complete genome sequence of Rhizobium etli bv. mimosae IE4771.</title>
        <authorList>
            <person name="Bustos P."/>
            <person name="Santamaria R.I."/>
            <person name="Lozano L."/>
            <person name="Ormeno-Orrillo E."/>
            <person name="Rogel M.A."/>
            <person name="Romero D."/>
            <person name="Cevallos M.A."/>
            <person name="Martinez-Romero E."/>
            <person name="Gonzalez V."/>
        </authorList>
    </citation>
    <scope>NUCLEOTIDE SEQUENCE [LARGE SCALE GENOMIC DNA]</scope>
    <source>
        <strain evidence="2 3">IE4771</strain>
    </source>
</reference>
<dbReference type="Proteomes" id="UP000027180">
    <property type="component" value="Chromosome"/>
</dbReference>
<dbReference type="Pfam" id="PF18931">
    <property type="entry name" value="DUF5680"/>
    <property type="match status" value="1"/>
</dbReference>
<dbReference type="HOGENOM" id="CLU_106617_0_0_5"/>
<proteinExistence type="predicted"/>
<accession>A0A060HZ13</accession>
<evidence type="ECO:0000313" key="3">
    <source>
        <dbReference type="Proteomes" id="UP000027180"/>
    </source>
</evidence>
<evidence type="ECO:0000259" key="1">
    <source>
        <dbReference type="Pfam" id="PF18931"/>
    </source>
</evidence>
<dbReference type="RefSeq" id="WP_038688225.1">
    <property type="nucleotide sequence ID" value="NZ_CP006986.1"/>
</dbReference>